<gene>
    <name evidence="1" type="ORF">LPLAT_LOCUS12519</name>
</gene>
<reference evidence="1" key="1">
    <citation type="submission" date="2024-04" db="EMBL/GenBank/DDBJ databases">
        <authorList>
            <consortium name="Molecular Ecology Group"/>
        </authorList>
    </citation>
    <scope>NUCLEOTIDE SEQUENCE</scope>
</reference>
<evidence type="ECO:0000313" key="2">
    <source>
        <dbReference type="Proteomes" id="UP001497644"/>
    </source>
</evidence>
<proteinExistence type="predicted"/>
<organism evidence="1 2">
    <name type="scientific">Lasius platythorax</name>
    <dbReference type="NCBI Taxonomy" id="488582"/>
    <lineage>
        <taxon>Eukaryota</taxon>
        <taxon>Metazoa</taxon>
        <taxon>Ecdysozoa</taxon>
        <taxon>Arthropoda</taxon>
        <taxon>Hexapoda</taxon>
        <taxon>Insecta</taxon>
        <taxon>Pterygota</taxon>
        <taxon>Neoptera</taxon>
        <taxon>Endopterygota</taxon>
        <taxon>Hymenoptera</taxon>
        <taxon>Apocrita</taxon>
        <taxon>Aculeata</taxon>
        <taxon>Formicoidea</taxon>
        <taxon>Formicidae</taxon>
        <taxon>Formicinae</taxon>
        <taxon>Lasius</taxon>
        <taxon>Lasius</taxon>
    </lineage>
</organism>
<protein>
    <submittedName>
        <fullName evidence="1">Uncharacterized protein</fullName>
    </submittedName>
</protein>
<name>A0AAV2P5R5_9HYME</name>
<evidence type="ECO:0000313" key="1">
    <source>
        <dbReference type="EMBL" id="CAL1687288.1"/>
    </source>
</evidence>
<sequence>MMEVLERQSVETGTTNNSFLSDQTTGSGFTVLVTCDLLSPAGQRHCTGSKEVWCHFNDLRLVPRSLRVRGQTGYQYACEYLRSIERREETHTPCANPRQGRPCRDHRVSIYVLELRTRVCVLFTIDIRCVCDADN</sequence>
<keyword evidence="2" id="KW-1185">Reference proteome</keyword>
<dbReference type="AlphaFoldDB" id="A0AAV2P5R5"/>
<dbReference type="Proteomes" id="UP001497644">
    <property type="component" value="Chromosome 7"/>
</dbReference>
<accession>A0AAV2P5R5</accession>
<dbReference type="EMBL" id="OZ034830">
    <property type="protein sequence ID" value="CAL1687288.1"/>
    <property type="molecule type" value="Genomic_DNA"/>
</dbReference>